<protein>
    <submittedName>
        <fullName evidence="4">Hemagglutinin repeat-containing protein</fullName>
    </submittedName>
</protein>
<feature type="coiled-coil region" evidence="1">
    <location>
        <begin position="4311"/>
        <end position="4338"/>
    </location>
</feature>
<evidence type="ECO:0000259" key="3">
    <source>
        <dbReference type="SMART" id="SM00912"/>
    </source>
</evidence>
<dbReference type="RefSeq" id="WP_320423275.1">
    <property type="nucleotide sequence ID" value="NZ_JAXCLA010000004.1"/>
</dbReference>
<dbReference type="NCBIfam" id="TIGR01901">
    <property type="entry name" value="adhes_NPXG"/>
    <property type="match status" value="1"/>
</dbReference>
<keyword evidence="1" id="KW-0175">Coiled coil</keyword>
<feature type="compositionally biased region" description="Low complexity" evidence="2">
    <location>
        <begin position="3713"/>
        <end position="3744"/>
    </location>
</feature>
<gene>
    <name evidence="4" type="ORF">SNE35_12665</name>
</gene>
<dbReference type="InterPro" id="IPR010069">
    <property type="entry name" value="CdiA_FHA1_rpt"/>
</dbReference>
<feature type="region of interest" description="Disordered" evidence="2">
    <location>
        <begin position="3148"/>
        <end position="3173"/>
    </location>
</feature>
<dbReference type="Pfam" id="PF13018">
    <property type="entry name" value="ESPR"/>
    <property type="match status" value="1"/>
</dbReference>
<proteinExistence type="predicted"/>
<feature type="region of interest" description="Disordered" evidence="2">
    <location>
        <begin position="3708"/>
        <end position="3745"/>
    </location>
</feature>
<evidence type="ECO:0000313" key="4">
    <source>
        <dbReference type="EMBL" id="MDY0745366.1"/>
    </source>
</evidence>
<dbReference type="Proteomes" id="UP001285263">
    <property type="component" value="Unassembled WGS sequence"/>
</dbReference>
<feature type="region of interest" description="Disordered" evidence="2">
    <location>
        <begin position="3089"/>
        <end position="3131"/>
    </location>
</feature>
<evidence type="ECO:0000256" key="2">
    <source>
        <dbReference type="SAM" id="MobiDB-lite"/>
    </source>
</evidence>
<evidence type="ECO:0000313" key="5">
    <source>
        <dbReference type="Proteomes" id="UP001285263"/>
    </source>
</evidence>
<dbReference type="InterPro" id="IPR008638">
    <property type="entry name" value="FhaB/CdiA-like_TPS"/>
</dbReference>
<dbReference type="InterPro" id="IPR011050">
    <property type="entry name" value="Pectin_lyase_fold/virulence"/>
</dbReference>
<dbReference type="Pfam" id="PF05860">
    <property type="entry name" value="TPS"/>
    <property type="match status" value="1"/>
</dbReference>
<comment type="caution">
    <text evidence="4">The sequence shown here is derived from an EMBL/GenBank/DDBJ whole genome shotgun (WGS) entry which is preliminary data.</text>
</comment>
<dbReference type="SUPFAM" id="SSF51126">
    <property type="entry name" value="Pectin lyase-like"/>
    <property type="match status" value="1"/>
</dbReference>
<dbReference type="Pfam" id="PF13332">
    <property type="entry name" value="Fil_haemagg_2"/>
    <property type="match status" value="2"/>
</dbReference>
<feature type="domain" description="Filamentous haemagglutinin FhaB/tRNA nuclease CdiA-like TPS" evidence="3">
    <location>
        <begin position="84"/>
        <end position="204"/>
    </location>
</feature>
<dbReference type="InterPro" id="IPR012334">
    <property type="entry name" value="Pectin_lyas_fold"/>
</dbReference>
<organism evidence="4 5">
    <name type="scientific">Roseateles agri</name>
    <dbReference type="NCBI Taxonomy" id="3098619"/>
    <lineage>
        <taxon>Bacteria</taxon>
        <taxon>Pseudomonadati</taxon>
        <taxon>Pseudomonadota</taxon>
        <taxon>Betaproteobacteria</taxon>
        <taxon>Burkholderiales</taxon>
        <taxon>Sphaerotilaceae</taxon>
        <taxon>Roseateles</taxon>
    </lineage>
</organism>
<sequence>MNKQCHRIVFNRRRGQLMAVAECATAHGSGGDGSTRSRSRGSLATAVSLAFGLGSLIGPNVSSAQIAADKSAPGQQRPTVLTAPNNVALVNIQTPSAAGVSRNSYSQFDVQKNGAILNNSRANVQTQLGGWVQGNPWLATGSARLIVNEVNSNAASQLQGYIEVAGQKADLVIANPSGLVVNGAGFINAGGVTLTTGTPQYGSAGSLTGYQVRQGSIVVNGAGLDASSTDYARLLARAIELNAGVWAPQIQAITGSNDIAADLDSRPAPAAADPGTAPRFALDVSALGGMYAGKIVLIGTELGLGVNNAGTLSATDRGGLTLSTSGWLANSGTVASSGADQDLSIQARGVANSGTLSSQHDLQLHDTSTAGAPDTGTVNSGQITAARQVLAQADQFDNRGTITAPRLELSARRLGNSGKLEQTGGQDLQIQADQLGNVGVDARIGTPPSVAVIPPTPGTPDTPDAPVAAVPPSTAAGGGQLVAVGAPAPVEVLAPGRISASQLDNTGRIAANGATDLATTQGLTNSGLLQLRSLDAAGSVDNSQGTIQVQHWQGQQDQIVNRGGSLSSSSSLNLKARGLDNAGGQIASAADVSIELSAGLDNRAGVLSAAAAMTLSSGDANNGGGVFVSGGPMQLALARLDNTAGLVQSAGPLTAVLAQDLDNRGGKLYGDAGVAISSASLRNDDQGRIAATAGAVRIQTGLLSNRGGSVGATGATTITSQALDNTQGSVSGSELVLNTQGQALGNDGGELIATAGALSVNAGRLSNAAGLLQAATDLNLRTQSTGGAQGTYLSGGTLALSAQHAVDGSNGSDGSLDLAGAHLQARQLILEAGDTISTQAAQLSATDTLHLQARQLDNTAGALVAQVLDLKTQALNNSHGQIVQTGTTDLAITPAQSLDNTAGTLATGGNLSLDTQTLVNQAGAIQAGGALGVKTSTLDNRRGQLTGNQSLTVTAGAVDNAGGELGSSAGAATLALGSLANGLVHDDAGAHAGLLSSHGALQLSVSGAVSNAGTIGSDTRLQLAAGSLDNTGTLQSGGALDAQVSGAARNIGGRIVAQGNASLAAASLAQDQGAVLSSGGTLQISTRADIANNGGSAIQSLGDMSVRAQNVDNAAGSLATNGSLALTALAADARSGTLNNHAGSIQAQGALLLDGARFDNSAGSLIAGQSLQLVASDAAARNSNAAGRIVATGPLTMQAGALDNSAGQLGSSADTTTLALTSLDNGAAGFISSHGDLKLSTTGAISNAGTISGDADTRITAASLSNAGALQSAGNLNAEIAGAATNTAGQIVAGRDLTLTAASVAQGQQALLAGGGAVSLTAPGAIANHGGSAIQAQGALTLSSTDLDNAGGQLDANGALMLTHTGSLGNQGGRIQTLDAATLRAGRLDNTAGLIATGAGLDLNSVSVTNTRGRIVATGPLHVNSGALDNSGGQLGSTASTVTLQLDSLNNGTAADESGHTVSGTVSSQLDLTITGSANIGTQVANTGLIASNARLVLNAADLRNAGQIQSVGDASLTVAGSLDNDGGTVQSLGALTVHAGALSNRQGRLLAGNAVAIDAGDLDNSGGEISGSAGNVALHVQALTNDVSAGKVGLIYAQAGTQSGASGGDLAITATTVHNAGNIGAQGQLTLTASQLANSGLLQGDQAVALNIGGTLANQGGALTAGSALTIAAQDIQQSLGARMLAGGNIDLQVAQALDNDASQIAASGNLNLTATRFKQTGTASTVGNGDVTLNLSGELANGAGSSLGSQGQVQLNAASLTNQGNIVGLGRLQAQVDGMLNDRGGQIQAHDLTLQAAAIANAGGTVSAVGTADLAVTGTLDNSAGRIVAGNALTTRSAVLSNSAGLLAATGTVSITATQLDNTAGVLSSDTGALQATVSQGLTNNQGQIYAAKDATLAVGSLTGNAQGRIASDAQLSLQSLGAVDTRQGLLQSRGDLVLGATTLNVDQGAVLAGQALRVTAVDVNAGAGALQATGSLTMQAQGVSVGSGGSVVSDGAMKIDTATLGNAGSVGTRASAAPADVHLQATQLSNTGVLQSAGALVLGGLNGSTDLALTNSAGQIVAATDLSIEASSVAQDRAASLQAGGRLDLTLGGVLNNTDRSSIVAQRDLSLVAKAVSNTQGGRIASDGALSATVTTLDNNTGSLTSRSDMDLQVGDALSNVGGGIQSLAQTRVQAASLDNTGGQILGDTGLKIDVNIGGSASTSLDRLGNAGGVLASRNGAVAVQVAGDIDNSAGTITGTSTQIHAAGIDNRGGGIGASASALDLVASASISNAGGQLVGSGPVTLHAAGLDNSAGTIASTTSSLQLTSSRPVVNDAGSLLAATSLELSGSAVSNQASGGVAGVIRAGDVSIVTGALNNQGGVIAAMGTNASAHSQGSGSLSLTAGSVDNHNTGLMQASGDIALQADSLDNSGTTGNRDGLVAGGNLAATIAGGVNNQAGYIGAGNGLALSVGQDLANAGGTLLNQGGAAHGAVISAARIDNSGGSIGSHGDLVLSATGLVENAGGRIVTDAQLTLKADTLHNTASGTTPGTIDALDARIDARQIDNSGGAITAGHDLAINAAEAVKNANGLLQAANALTLTAPSFDNTGGRVIANKQLSVTTQSQQLGGSLSSGSDLTLNLAGDYTNDAVLTAQRSLALSAANITNHGTLHANENLVLTTPGAIVNTGELSAGGNTTLTAQSISNSGPGAIIDASNGTTTLNAGTISNSASIYGNDVLVRASTSLSNSGAASLMARQDMWLAAPTISNTGGALIYADRNLVVGDSATIGSQALTNSASRIEAGGNISFDGVAIQNLNVGLQTSTTTSTQNVDLTLVHSTFGAVPDLCGQTWCSSTELGFANRSFWNDHRIYGWVKDSTRYPIAVFGANFDNTVIIDLAAYCPSEGNCPNVYLVDRSDPIWAKYGVAPPTTDAEADAQYDALSNAITAFNLDLDSRATHAWIERHVTQEEVTATTITDPGQAGEILAGGTIALNHGTSVLNSSSRIVAGGALVGDAGAITNVGVQGSQTVTEQGQQRTGQTTFGGGGSNLGLSYGSWAAYSEAPVTTTTTLSSYEVITNANQAVNRNVGSGSATGSSAAAGAAASAGGTLQAQHDDGRQAQTQGGAGAQLGGASSTNPGALGTQSQETVAGTGVSISDAALTGAAGPGASGLASSSSHVGTGGQSSSIQGGAAGATAVAVTSATARGNASAVNPSSQNAASVDGSGAASAVAQAAANTRPVITVQPQAPQEGQAHSVVLSTAPSMQLPANSVFSIHAAPGSNYLVETDPRFTNYRSFLSSDYMLAQLSTNPDTILKRLGDGYYEQRLIGDQILALTGQRFLGGYGDAQSEYQALMAAGVTFAKSYHLTPGVSLTPEQMATLTTDIVWLTTQTVTLADGSTQQVLVPQVYLRRTDAGDLQASGALIAAGSIALKSSSDIVNDNATIQAAGSMSLVAANNLTNQGGQLRGQDVMLSAERDLNNIGGSITATGDGNADNGLLIMNAGRDILLQTTTQSSANTFGTRTNVDRVATVQGGDVSLAAARDLLVQGAQLSANGSGATLVASAGGDLRVTAVQTASTFNASLGGSGGVNNRGSYFQESTQTLTGSSLHSDGNATLMAGKQLDLTASQLTAVGSVALTGANVSIEAGINSQASDAQVLKRGGYNQLALSSQTLTGGTVQAGTGLIVSATGKDGDLKLSGANLATTTGATVLSATRDVTITSLATSETMQSASKSTSSGLLSSKTTTTQSSSSATTQNASTVGGETVAISAGRDITVAGSQVVSDQGTALTAGRDVNIISTVNNQTEHTQSQTTKSGLLGGGGIGVTIGTRDLKQTTDHAGDTAAASTVASIGGNVSISAGRNYEQVGSNVLTPQGNIDVTAQFIAVTEAREKASTTSSTEFHQSGLSLALSAPGIGSAMNAQAAAKMAEQAEDPRMKALAVATAAAQAIDAAKELGAAAQAASQGQNSGVSVSISIGSSQATSKQTQTSDAGAASSLSAGGNIRLNATGAAENSNITVRGSDLQAGGNIQLKADNQVNLLAVADKSEQHSSNQSSSASVGLSIGIGQGQTTGIFASASLARGNQDGSDQSQRNTHVSANDTVSIVSGGDTTLKGAVVSGQQVTGDIGGNLNIQSLQDTAKFDSKSQSASGTVAYQGASVSASVSLAQTKVSADYLSVGEQSGIKAGDNGFQLNVKGNTALDGSVISSSQTAVDAHRNTLTTGTLSSSDLQNHSQYDAQSISVTVGTNGGSAGAFQSSGNMQSTTKAGLGGADVTLTKADATSQQTLGKLDRSVTGQSTGSGIKQNWNGQKLAEQTQLSAQVVQAFGAEASKVAAQQLDAKRDELQKNADNTTDLVQKQALLDEVQKYDEGGAYRVAAHAVIGGLSGGVGGAVGAATSASLAPDLNKLQNKLELSLLSAGLSDEAAHSIAQLTAGGAATLAGGISGAVNGASASLNQDFNNRQLEPSELSLGTKLSAKSNGQFTEAQINNALRLADYYDSNGQLHRGSDTLAKLNSNSTYDYPPPTDFAAGSSWTPKPDDGVLVQNLPASISPALAYFIRKNTGGDNSRYSWDQRVLATVTPTSSSDDLAPAPVGTQRVPVQVGGTAYYPLVADCPAAACQTGSPIAAALGDPATTAYLKALEKQQEKELTIAGTLLDIGKIGVDALAGGAKLVTGSGAATEATTTLTSSVPRTVDNLPNVDTIVYTEAQARNLSGENRGLIYVTDPLRGSEVAQDFQAGTTGAFSDLATGKNAVPALRYDNSNLNGVNYVKFDGAEAGADGSTVLLIDAKTKMAIFNNGASRDTLVSLNRVKAAVEQNPGYTVMYEFPNQAAADAAATFIRDNGFAKFVKTRVRTGP</sequence>
<dbReference type="Gene3D" id="2.160.20.10">
    <property type="entry name" value="Single-stranded right-handed beta-helix, Pectin lyase-like"/>
    <property type="match status" value="1"/>
</dbReference>
<keyword evidence="5" id="KW-1185">Reference proteome</keyword>
<dbReference type="SMART" id="SM00912">
    <property type="entry name" value="Haemagg_act"/>
    <property type="match status" value="1"/>
</dbReference>
<accession>A0ABU5DHU3</accession>
<dbReference type="NCBIfam" id="TIGR01731">
    <property type="entry name" value="fil_hemag_20aa"/>
    <property type="match status" value="60"/>
</dbReference>
<feature type="compositionally biased region" description="Polar residues" evidence="2">
    <location>
        <begin position="3117"/>
        <end position="3131"/>
    </location>
</feature>
<name>A0ABU5DHU3_9BURK</name>
<dbReference type="InterPro" id="IPR024973">
    <property type="entry name" value="ESPR"/>
</dbReference>
<dbReference type="InterPro" id="IPR025157">
    <property type="entry name" value="Hemagglutinin_rpt"/>
</dbReference>
<reference evidence="4 5" key="1">
    <citation type="submission" date="2023-11" db="EMBL/GenBank/DDBJ databases">
        <title>Paucibacter sp. nov., isolated from fresh soil in Korea.</title>
        <authorList>
            <person name="Le N.T.T."/>
        </authorList>
    </citation>
    <scope>NUCLEOTIDE SEQUENCE [LARGE SCALE GENOMIC DNA]</scope>
    <source>
        <strain evidence="4 5">R3-3</strain>
    </source>
</reference>
<evidence type="ECO:0000256" key="1">
    <source>
        <dbReference type="SAM" id="Coils"/>
    </source>
</evidence>
<dbReference type="EMBL" id="JAXCLA010000004">
    <property type="protein sequence ID" value="MDY0745366.1"/>
    <property type="molecule type" value="Genomic_DNA"/>
</dbReference>